<protein>
    <submittedName>
        <fullName evidence="3">Uncharacterized protein LOC106011017</fullName>
    </submittedName>
</protein>
<dbReference type="Proteomes" id="UP000694888">
    <property type="component" value="Unplaced"/>
</dbReference>
<keyword evidence="2" id="KW-1185">Reference proteome</keyword>
<dbReference type="GeneID" id="106011017"/>
<dbReference type="RefSeq" id="XP_012934560.1">
    <property type="nucleotide sequence ID" value="XM_013079106.1"/>
</dbReference>
<keyword evidence="1" id="KW-0812">Transmembrane</keyword>
<gene>
    <name evidence="3" type="primary">LOC106011017</name>
</gene>
<proteinExistence type="predicted"/>
<keyword evidence="1" id="KW-0472">Membrane</keyword>
<evidence type="ECO:0000313" key="3">
    <source>
        <dbReference type="RefSeq" id="XP_012934560.1"/>
    </source>
</evidence>
<reference evidence="3" key="1">
    <citation type="submission" date="2025-08" db="UniProtKB">
        <authorList>
            <consortium name="RefSeq"/>
        </authorList>
    </citation>
    <scope>IDENTIFICATION</scope>
</reference>
<organism evidence="2 3">
    <name type="scientific">Aplysia californica</name>
    <name type="common">California sea hare</name>
    <dbReference type="NCBI Taxonomy" id="6500"/>
    <lineage>
        <taxon>Eukaryota</taxon>
        <taxon>Metazoa</taxon>
        <taxon>Spiralia</taxon>
        <taxon>Lophotrochozoa</taxon>
        <taxon>Mollusca</taxon>
        <taxon>Gastropoda</taxon>
        <taxon>Heterobranchia</taxon>
        <taxon>Euthyneura</taxon>
        <taxon>Tectipleura</taxon>
        <taxon>Aplysiida</taxon>
        <taxon>Aplysioidea</taxon>
        <taxon>Aplysiidae</taxon>
        <taxon>Aplysia</taxon>
    </lineage>
</organism>
<accession>A0ABM0ZU80</accession>
<evidence type="ECO:0000313" key="2">
    <source>
        <dbReference type="Proteomes" id="UP000694888"/>
    </source>
</evidence>
<sequence length="280" mass="31638">MEKIVAKRLANYLERKKLLPDGLGSYRPGKDTCTNMAVLAFDVFESFQRKEETAMAAVDLEDVYNRVDYCKLMDLLMEMDVDPYRQHELKYLRITLDRTLSFRRHIDNVTVGAQKGINVVKTLASVGIQQRVLFLLMQLVVHFVIDYGLGILSLSKTQKGRLERVQNAAVRAVLGCTKDTHVVCMRYILDLASIGVRHKVAQAKLYLNVLGDPRHPLHDNLSSIKGNRVKRGSSWMAGAEDSLRKIFRTSPLPLVITGFHCSSGTWTSKLLEQKCKMVAA</sequence>
<keyword evidence="1" id="KW-1133">Transmembrane helix</keyword>
<name>A0ABM0ZU80_APLCA</name>
<evidence type="ECO:0000256" key="1">
    <source>
        <dbReference type="SAM" id="Phobius"/>
    </source>
</evidence>
<feature type="transmembrane region" description="Helical" evidence="1">
    <location>
        <begin position="132"/>
        <end position="154"/>
    </location>
</feature>